<evidence type="ECO:0000313" key="3">
    <source>
        <dbReference type="Proteomes" id="UP001215280"/>
    </source>
</evidence>
<dbReference type="Proteomes" id="UP001215280">
    <property type="component" value="Unassembled WGS sequence"/>
</dbReference>
<dbReference type="EMBL" id="JARJLG010000020">
    <property type="protein sequence ID" value="KAJ7771972.1"/>
    <property type="molecule type" value="Genomic_DNA"/>
</dbReference>
<proteinExistence type="predicted"/>
<reference evidence="2" key="1">
    <citation type="submission" date="2023-03" db="EMBL/GenBank/DDBJ databases">
        <title>Massive genome expansion in bonnet fungi (Mycena s.s.) driven by repeated elements and novel gene families across ecological guilds.</title>
        <authorList>
            <consortium name="Lawrence Berkeley National Laboratory"/>
            <person name="Harder C.B."/>
            <person name="Miyauchi S."/>
            <person name="Viragh M."/>
            <person name="Kuo A."/>
            <person name="Thoen E."/>
            <person name="Andreopoulos B."/>
            <person name="Lu D."/>
            <person name="Skrede I."/>
            <person name="Drula E."/>
            <person name="Henrissat B."/>
            <person name="Morin E."/>
            <person name="Kohler A."/>
            <person name="Barry K."/>
            <person name="LaButti K."/>
            <person name="Morin E."/>
            <person name="Salamov A."/>
            <person name="Lipzen A."/>
            <person name="Mereny Z."/>
            <person name="Hegedus B."/>
            <person name="Baldrian P."/>
            <person name="Stursova M."/>
            <person name="Weitz H."/>
            <person name="Taylor A."/>
            <person name="Grigoriev I.V."/>
            <person name="Nagy L.G."/>
            <person name="Martin F."/>
            <person name="Kauserud H."/>
        </authorList>
    </citation>
    <scope>NUCLEOTIDE SEQUENCE</scope>
    <source>
        <strain evidence="2">CBHHK188m</strain>
    </source>
</reference>
<feature type="region of interest" description="Disordered" evidence="1">
    <location>
        <begin position="1"/>
        <end position="22"/>
    </location>
</feature>
<accession>A0AAD7NRK8</accession>
<gene>
    <name evidence="2" type="ORF">DFH07DRAFT_953259</name>
</gene>
<evidence type="ECO:0000256" key="1">
    <source>
        <dbReference type="SAM" id="MobiDB-lite"/>
    </source>
</evidence>
<protein>
    <submittedName>
        <fullName evidence="2">Uncharacterized protein</fullName>
    </submittedName>
</protein>
<sequence>MSSAIQISDNDDDDETPPPVPFVHDWAAPGVRTLPVPPPSHNGYPKVKPQPLHCLRFTPLGIYDLRRHMGVFAHSPSIWNTYHHRFEQADVAWLATGASSDNQHHPPHDAGFFPEFLALRESLPLNENGGYLPRIAFGDLVRKVLFDVATMLDRILGSTTLIIHSEGTTRPNSLMRPEYLSSTVYIPPTFLARNPAAHIHIARIVQHYIETVGVLTATAWRTDARRQLKWPLNQSGPPRSPSYIPPGLVIPDPKERGSSVYVFRGRPDGSLNPPSPAPAVPAVPAPSEPVASQTSTRYGSEGPEEYSQDALNLIAEIEHNHVLMQDIADLRSHVTELEDALDNVQALMANRDGEHADVQRRLEQTISSLQLQLHRAQVSSPSTSRVPSVRPPSYASSSSQLLTPTKTRSTLTPRSPRTTSPIKGEVPLPLTTACLSANSASAHMPAIRLMVKHVASTKWYEELEGLGFKADLVQALLDSLTSDMSL</sequence>
<organism evidence="2 3">
    <name type="scientific">Mycena maculata</name>
    <dbReference type="NCBI Taxonomy" id="230809"/>
    <lineage>
        <taxon>Eukaryota</taxon>
        <taxon>Fungi</taxon>
        <taxon>Dikarya</taxon>
        <taxon>Basidiomycota</taxon>
        <taxon>Agaricomycotina</taxon>
        <taxon>Agaricomycetes</taxon>
        <taxon>Agaricomycetidae</taxon>
        <taxon>Agaricales</taxon>
        <taxon>Marasmiineae</taxon>
        <taxon>Mycenaceae</taxon>
        <taxon>Mycena</taxon>
    </lineage>
</organism>
<dbReference type="AlphaFoldDB" id="A0AAD7NRK8"/>
<keyword evidence="3" id="KW-1185">Reference proteome</keyword>
<feature type="region of interest" description="Disordered" evidence="1">
    <location>
        <begin position="230"/>
        <end position="305"/>
    </location>
</feature>
<comment type="caution">
    <text evidence="2">The sequence shown here is derived from an EMBL/GenBank/DDBJ whole genome shotgun (WGS) entry which is preliminary data.</text>
</comment>
<name>A0AAD7NRK8_9AGAR</name>
<evidence type="ECO:0000313" key="2">
    <source>
        <dbReference type="EMBL" id="KAJ7771972.1"/>
    </source>
</evidence>
<feature type="compositionally biased region" description="Low complexity" evidence="1">
    <location>
        <begin position="378"/>
        <end position="420"/>
    </location>
</feature>
<feature type="region of interest" description="Disordered" evidence="1">
    <location>
        <begin position="375"/>
        <end position="425"/>
    </location>
</feature>
<feature type="compositionally biased region" description="Pro residues" evidence="1">
    <location>
        <begin position="273"/>
        <end position="287"/>
    </location>
</feature>